<protein>
    <submittedName>
        <fullName evidence="2">Uncharacterized protein</fullName>
    </submittedName>
</protein>
<name>A0A4R6DDD4_9MICO</name>
<reference evidence="2 3" key="1">
    <citation type="submission" date="2019-03" db="EMBL/GenBank/DDBJ databases">
        <title>Genomic analyses of the natural microbiome of Caenorhabditis elegans.</title>
        <authorList>
            <person name="Samuel B."/>
        </authorList>
    </citation>
    <scope>NUCLEOTIDE SEQUENCE [LARGE SCALE GENOMIC DNA]</scope>
    <source>
        <strain evidence="2 3">JUb65</strain>
    </source>
</reference>
<feature type="compositionally biased region" description="Basic and acidic residues" evidence="1">
    <location>
        <begin position="109"/>
        <end position="165"/>
    </location>
</feature>
<comment type="caution">
    <text evidence="2">The sequence shown here is derived from an EMBL/GenBank/DDBJ whole genome shotgun (WGS) entry which is preliminary data.</text>
</comment>
<feature type="region of interest" description="Disordered" evidence="1">
    <location>
        <begin position="31"/>
        <end position="60"/>
    </location>
</feature>
<evidence type="ECO:0000256" key="1">
    <source>
        <dbReference type="SAM" id="MobiDB-lite"/>
    </source>
</evidence>
<gene>
    <name evidence="2" type="ORF">EDF64_11173</name>
</gene>
<sequence length="165" mass="18030">MTDEHGSTPRPEDDAARLGLVVVGEAAALHSGDEAALDASEQNIRDTIDEMIDEPLTERQEEVVERLAAAGGTLTAGLSGALAAQSGRSVDDILEGAARSVVWQQRLSQQRDDAEHDVRHQHDGRHPHDADHQHDRAEREDHGGQREDAGGQQRERRDDDGRDEA</sequence>
<dbReference type="OrthoDB" id="5020641at2"/>
<evidence type="ECO:0000313" key="2">
    <source>
        <dbReference type="EMBL" id="TDN42596.1"/>
    </source>
</evidence>
<evidence type="ECO:0000313" key="3">
    <source>
        <dbReference type="Proteomes" id="UP000295764"/>
    </source>
</evidence>
<accession>A0A4R6DDD4</accession>
<dbReference type="AlphaFoldDB" id="A0A4R6DDD4"/>
<dbReference type="RefSeq" id="WP_133520694.1">
    <property type="nucleotide sequence ID" value="NZ_SNVW01000011.1"/>
</dbReference>
<proteinExistence type="predicted"/>
<organism evidence="2 3">
    <name type="scientific">Curtobacterium flaccumfaciens</name>
    <dbReference type="NCBI Taxonomy" id="2035"/>
    <lineage>
        <taxon>Bacteria</taxon>
        <taxon>Bacillati</taxon>
        <taxon>Actinomycetota</taxon>
        <taxon>Actinomycetes</taxon>
        <taxon>Micrococcales</taxon>
        <taxon>Microbacteriaceae</taxon>
        <taxon>Curtobacterium</taxon>
    </lineage>
</organism>
<feature type="region of interest" description="Disordered" evidence="1">
    <location>
        <begin position="105"/>
        <end position="165"/>
    </location>
</feature>
<dbReference type="Proteomes" id="UP000295764">
    <property type="component" value="Unassembled WGS sequence"/>
</dbReference>
<dbReference type="EMBL" id="SNVW01000011">
    <property type="protein sequence ID" value="TDN42596.1"/>
    <property type="molecule type" value="Genomic_DNA"/>
</dbReference>